<dbReference type="SMART" id="SM00304">
    <property type="entry name" value="HAMP"/>
    <property type="match status" value="2"/>
</dbReference>
<keyword evidence="2 4" id="KW-0807">Transducer</keyword>
<dbReference type="InterPro" id="IPR041395">
    <property type="entry name" value="McpB_HAMP_3rd"/>
</dbReference>
<evidence type="ECO:0000313" key="10">
    <source>
        <dbReference type="Proteomes" id="UP000199603"/>
    </source>
</evidence>
<keyword evidence="6" id="KW-1133">Transmembrane helix</keyword>
<feature type="transmembrane region" description="Helical" evidence="6">
    <location>
        <begin position="27"/>
        <end position="46"/>
    </location>
</feature>
<sequence length="936" mass="98384">MTPLELLHVATAPSVRFMDRLRLNSKLMLIAAVFVGVAVIMAALLVREINTKVAHLQQLQTGEAAFPKAITLMRDISSHAAQSRRALGGDAAAQAEIPRIVDTLRAGTAAAIEVREQLPPDPRLDKAVEELQAAMELALQPSDDINTIIQHDLDAIAKVRNFMSVLEVASDLYLDNEEGTLLLGEIVTAHGPLLLDRALRIRALGNLVIDGGAVWVEDRIDLTSSDREIGNALETLGGAVADLGTEFDAVRAPLEGVNSAFAALRQGMKEGLLDAEEIQMDAAELLALGQAADASVYALLDVVEPMLKNRIASRLSALSTERSLVIGAIVIALLLAGYLFLGFTQSVGRAVREIAASANDLAGGVFRERVNVRSNDELRQIANALESVSTAIRRFAAAQTEMADQHAAGLISHRIDAATFEGEYRKLAEGTNELADGHLQVKMQAVELMGRYGIGDLSGDMPELPGEKKRITEAMRLTKTNMSAISAEIQRLVTAANAGDFSARGDANQFQHEFRRMIEGLNSLMAVSDAGLRDVGRVLDALARGDLTESITAEYRGQFDALKQAANTTVKSLGELIGQVKEATDSINTAAREIAAGNSDLSGRTEQQAASLEETASSMEELTSTVRQNAENARSANQLAIGAGEVAEKGGSVVGEVVTTMGDIDAASRKIVDIISVIDGIAFQTNILALNAAVEAARAGEQGRGFAVVASEVRSLAQRSAAAAKEIKTLIGDTVDKIATGSSLVDSAGKTMAEIVTSVKRVTDIMGEISAASAEQSSGIEQVNATITQMDEVTQQNAALVEEASASARALEDQAGALSVAVSRFRLNSNQASLRAVPPMRSSAPAVAAPRSDEASPTSTSPAVAGSSAETKREPAKPGLRAVAGKATPSRPLKPLAATARSASSSRAPAKPAPSRNAPTGPAAPSASDDMEWTEF</sequence>
<dbReference type="GO" id="GO:0004888">
    <property type="term" value="F:transmembrane signaling receptor activity"/>
    <property type="evidence" value="ECO:0007669"/>
    <property type="project" value="InterPro"/>
</dbReference>
<feature type="region of interest" description="Disordered" evidence="5">
    <location>
        <begin position="836"/>
        <end position="936"/>
    </location>
</feature>
<dbReference type="SMART" id="SM00283">
    <property type="entry name" value="MA"/>
    <property type="match status" value="1"/>
</dbReference>
<dbReference type="FunFam" id="1.10.287.950:FF:000002">
    <property type="entry name" value="Methyl-accepting chemotaxis protein"/>
    <property type="match status" value="1"/>
</dbReference>
<dbReference type="RefSeq" id="WP_176764099.1">
    <property type="nucleotide sequence ID" value="NZ_FNAG01000004.1"/>
</dbReference>
<evidence type="ECO:0000256" key="1">
    <source>
        <dbReference type="ARBA" id="ARBA00022481"/>
    </source>
</evidence>
<dbReference type="STRING" id="265719.SAMN04488509_104146"/>
<dbReference type="PANTHER" id="PTHR43531">
    <property type="entry name" value="PROTEIN ICFG"/>
    <property type="match status" value="1"/>
</dbReference>
<evidence type="ECO:0000313" key="9">
    <source>
        <dbReference type="EMBL" id="SDD61209.1"/>
    </source>
</evidence>
<evidence type="ECO:0000256" key="2">
    <source>
        <dbReference type="ARBA" id="ARBA00023224"/>
    </source>
</evidence>
<accession>A0A1G6W5U3</accession>
<reference evidence="9 10" key="1">
    <citation type="submission" date="2016-10" db="EMBL/GenBank/DDBJ databases">
        <authorList>
            <person name="de Groot N.N."/>
        </authorList>
    </citation>
    <scope>NUCLEOTIDE SEQUENCE [LARGE SCALE GENOMIC DNA]</scope>
    <source>
        <strain evidence="9 10">DSM 16957</strain>
    </source>
</reference>
<dbReference type="InterPro" id="IPR004090">
    <property type="entry name" value="Chemotax_Me-accpt_rcpt"/>
</dbReference>
<feature type="compositionally biased region" description="Low complexity" evidence="5">
    <location>
        <begin position="895"/>
        <end position="919"/>
    </location>
</feature>
<dbReference type="InterPro" id="IPR051310">
    <property type="entry name" value="MCP_chemotaxis"/>
</dbReference>
<organism evidence="9 10">
    <name type="scientific">Aquimonas voraii</name>
    <dbReference type="NCBI Taxonomy" id="265719"/>
    <lineage>
        <taxon>Bacteria</taxon>
        <taxon>Pseudomonadati</taxon>
        <taxon>Pseudomonadota</taxon>
        <taxon>Gammaproteobacteria</taxon>
        <taxon>Lysobacterales</taxon>
        <taxon>Lysobacteraceae</taxon>
        <taxon>Aquimonas</taxon>
    </lineage>
</organism>
<dbReference type="GO" id="GO:0005886">
    <property type="term" value="C:plasma membrane"/>
    <property type="evidence" value="ECO:0007669"/>
    <property type="project" value="TreeGrafter"/>
</dbReference>
<dbReference type="Pfam" id="PF18947">
    <property type="entry name" value="HAMP_2"/>
    <property type="match status" value="1"/>
</dbReference>
<evidence type="ECO:0000256" key="3">
    <source>
        <dbReference type="ARBA" id="ARBA00029447"/>
    </source>
</evidence>
<dbReference type="PANTHER" id="PTHR43531:SF14">
    <property type="entry name" value="METHYL-ACCEPTING CHEMOTAXIS PROTEIN I-RELATED"/>
    <property type="match status" value="1"/>
</dbReference>
<feature type="domain" description="HAMP" evidence="8">
    <location>
        <begin position="345"/>
        <end position="397"/>
    </location>
</feature>
<keyword evidence="6" id="KW-0812">Transmembrane</keyword>
<name>A0A1G6W5U3_9GAMM</name>
<dbReference type="Gene3D" id="1.10.287.950">
    <property type="entry name" value="Methyl-accepting chemotaxis protein"/>
    <property type="match status" value="1"/>
</dbReference>
<dbReference type="Gene3D" id="1.20.120.1530">
    <property type="match status" value="2"/>
</dbReference>
<dbReference type="InterPro" id="IPR003660">
    <property type="entry name" value="HAMP_dom"/>
</dbReference>
<dbReference type="CDD" id="cd06225">
    <property type="entry name" value="HAMP"/>
    <property type="match status" value="1"/>
</dbReference>
<dbReference type="EMBL" id="FNAG01000004">
    <property type="protein sequence ID" value="SDD61209.1"/>
    <property type="molecule type" value="Genomic_DNA"/>
</dbReference>
<comment type="similarity">
    <text evidence="3">Belongs to the methyl-accepting chemotaxis (MCP) protein family.</text>
</comment>
<dbReference type="GO" id="GO:0006935">
    <property type="term" value="P:chemotaxis"/>
    <property type="evidence" value="ECO:0007669"/>
    <property type="project" value="InterPro"/>
</dbReference>
<keyword evidence="6" id="KW-0472">Membrane</keyword>
<feature type="transmembrane region" description="Helical" evidence="6">
    <location>
        <begin position="324"/>
        <end position="343"/>
    </location>
</feature>
<evidence type="ECO:0000256" key="5">
    <source>
        <dbReference type="SAM" id="MobiDB-lite"/>
    </source>
</evidence>
<dbReference type="InterPro" id="IPR004089">
    <property type="entry name" value="MCPsignal_dom"/>
</dbReference>
<evidence type="ECO:0000256" key="4">
    <source>
        <dbReference type="PROSITE-ProRule" id="PRU00284"/>
    </source>
</evidence>
<dbReference type="GO" id="GO:0007165">
    <property type="term" value="P:signal transduction"/>
    <property type="evidence" value="ECO:0007669"/>
    <property type="project" value="UniProtKB-KW"/>
</dbReference>
<gene>
    <name evidence="9" type="ORF">SAMN04488509_104146</name>
</gene>
<dbReference type="PROSITE" id="PS50885">
    <property type="entry name" value="HAMP"/>
    <property type="match status" value="2"/>
</dbReference>
<dbReference type="Pfam" id="PF18575">
    <property type="entry name" value="HAMP_N3"/>
    <property type="match status" value="1"/>
</dbReference>
<evidence type="ECO:0000259" key="7">
    <source>
        <dbReference type="PROSITE" id="PS50111"/>
    </source>
</evidence>
<keyword evidence="10" id="KW-1185">Reference proteome</keyword>
<dbReference type="PROSITE" id="PS50111">
    <property type="entry name" value="CHEMOTAXIS_TRANSDUC_2"/>
    <property type="match status" value="1"/>
</dbReference>
<feature type="domain" description="HAMP" evidence="8">
    <location>
        <begin position="532"/>
        <end position="578"/>
    </location>
</feature>
<protein>
    <submittedName>
        <fullName evidence="9">HAMP domain-containing protein</fullName>
    </submittedName>
</protein>
<dbReference type="Pfam" id="PF00015">
    <property type="entry name" value="MCPsignal"/>
    <property type="match status" value="1"/>
</dbReference>
<evidence type="ECO:0000256" key="6">
    <source>
        <dbReference type="SAM" id="Phobius"/>
    </source>
</evidence>
<dbReference type="AlphaFoldDB" id="A0A1G6W5U3"/>
<dbReference type="Proteomes" id="UP000199603">
    <property type="component" value="Unassembled WGS sequence"/>
</dbReference>
<proteinExistence type="inferred from homology"/>
<keyword evidence="1" id="KW-0488">Methylation</keyword>
<dbReference type="CDD" id="cd11386">
    <property type="entry name" value="MCP_signal"/>
    <property type="match status" value="1"/>
</dbReference>
<feature type="compositionally biased region" description="Low complexity" evidence="5">
    <location>
        <begin position="836"/>
        <end position="850"/>
    </location>
</feature>
<evidence type="ECO:0000259" key="8">
    <source>
        <dbReference type="PROSITE" id="PS50885"/>
    </source>
</evidence>
<dbReference type="SUPFAM" id="SSF58104">
    <property type="entry name" value="Methyl-accepting chemotaxis protein (MCP) signaling domain"/>
    <property type="match status" value="1"/>
</dbReference>
<dbReference type="PRINTS" id="PR00260">
    <property type="entry name" value="CHEMTRNSDUCR"/>
</dbReference>
<dbReference type="Pfam" id="PF00672">
    <property type="entry name" value="HAMP"/>
    <property type="match status" value="1"/>
</dbReference>
<feature type="domain" description="Methyl-accepting transducer" evidence="7">
    <location>
        <begin position="583"/>
        <end position="812"/>
    </location>
</feature>